<organism evidence="1">
    <name type="scientific">Rhizobium leguminosarum</name>
    <dbReference type="NCBI Taxonomy" id="384"/>
    <lineage>
        <taxon>Bacteria</taxon>
        <taxon>Pseudomonadati</taxon>
        <taxon>Pseudomonadota</taxon>
        <taxon>Alphaproteobacteria</taxon>
        <taxon>Hyphomicrobiales</taxon>
        <taxon>Rhizobiaceae</taxon>
        <taxon>Rhizobium/Agrobacterium group</taxon>
        <taxon>Rhizobium</taxon>
    </lineage>
</organism>
<proteinExistence type="predicted"/>
<reference evidence="1" key="1">
    <citation type="submission" date="2016-04" db="EMBL/GenBank/DDBJ databases">
        <title>Fast-growing isolate from the root nodules of Vavilovia formosa.</title>
        <authorList>
            <person name="Kimeklis A."/>
            <person name="Safronova V."/>
            <person name="Belimov A."/>
            <person name="Andronov E."/>
        </authorList>
    </citation>
    <scope>NUCLEOTIDE SEQUENCE [LARGE SCALE GENOMIC DNA]</scope>
    <source>
        <strain evidence="1">Vaf-46</strain>
    </source>
</reference>
<evidence type="ECO:0000313" key="1">
    <source>
        <dbReference type="EMBL" id="OAP88593.1"/>
    </source>
</evidence>
<dbReference type="EMBL" id="LWBS01000452">
    <property type="protein sequence ID" value="OAP88593.1"/>
    <property type="molecule type" value="Genomic_DNA"/>
</dbReference>
<name>A0A179BBC0_RHILE</name>
<comment type="caution">
    <text evidence="1">The sequence shown here is derived from an EMBL/GenBank/DDBJ whole genome shotgun (WGS) entry which is preliminary data.</text>
</comment>
<gene>
    <name evidence="1" type="ORF">A4U53_34580</name>
</gene>
<accession>A0A179BBC0</accession>
<sequence length="384" mass="43374">MTEAHPDTQGDEHRLFERMSRERFDALALWGMPQQMREDTLSASHWSADNERVIAGVFHVIATKEFMCVAFARDTAGRYRPFQRSHFLPSARAGELALRRDFGRGLLTVQPEFPADDAPPKGVDLFANLGNIERHHDAYVMLRDGFNQGAARALLEEVSRWVPDLDGNLVRDFQTSGYSARVWELYLWAALRELNFDMDYTHAAPDFCVRRGGETVFVEATTVNSQDTFSSAIRAGPPPDAPEQLWPFLENQMPQKFGSPLFSKMKKRYWEKPHVAGHPLLLAIADFHAPASMRWSHAALPFYLYGLRMVTTVDTDNHLIELFVPGPDHVVGGKVVPTNFFAQPDAEHVSGVLFSNAGTIVKFSRMGTRAGFGDPWVSLERFMF</sequence>
<protein>
    <submittedName>
        <fullName evidence="1">Uncharacterized protein</fullName>
    </submittedName>
</protein>
<dbReference type="AlphaFoldDB" id="A0A179BBC0"/>